<evidence type="ECO:0000256" key="8">
    <source>
        <dbReference type="ARBA" id="ARBA00047303"/>
    </source>
</evidence>
<dbReference type="GO" id="GO:0000428">
    <property type="term" value="C:DNA-directed RNA polymerase complex"/>
    <property type="evidence" value="ECO:0007669"/>
    <property type="project" value="UniProtKB-KW"/>
</dbReference>
<reference evidence="10" key="1">
    <citation type="submission" date="2025-08" db="UniProtKB">
        <authorList>
            <consortium name="RefSeq"/>
        </authorList>
    </citation>
    <scope>IDENTIFICATION</scope>
</reference>
<dbReference type="GeneID" id="117359908"/>
<gene>
    <name evidence="10" type="primary">PRIMPOL</name>
</gene>
<dbReference type="AlphaFoldDB" id="A0A6P8QL05"/>
<evidence type="ECO:0000313" key="10">
    <source>
        <dbReference type="RefSeq" id="XP_033799262.1"/>
    </source>
</evidence>
<dbReference type="GO" id="GO:0042276">
    <property type="term" value="P:error-prone translesion synthesis"/>
    <property type="evidence" value="ECO:0007669"/>
    <property type="project" value="InterPro"/>
</dbReference>
<evidence type="ECO:0000256" key="5">
    <source>
        <dbReference type="ARBA" id="ARBA00026139"/>
    </source>
</evidence>
<keyword evidence="3" id="KW-0804">Transcription</keyword>
<evidence type="ECO:0000256" key="6">
    <source>
        <dbReference type="ARBA" id="ARBA00044677"/>
    </source>
</evidence>
<keyword evidence="4" id="KW-0239">DNA-directed DNA polymerase</keyword>
<dbReference type="OrthoDB" id="5988181at2759"/>
<dbReference type="FunCoup" id="A0A6P8QL05">
    <property type="interactions" value="2667"/>
</dbReference>
<dbReference type="GO" id="GO:0005634">
    <property type="term" value="C:nucleus"/>
    <property type="evidence" value="ECO:0007669"/>
    <property type="project" value="TreeGrafter"/>
</dbReference>
<protein>
    <recommendedName>
        <fullName evidence="5">DNA-directed primase/polymerase protein</fullName>
        <ecNumber evidence="7">2.7.7.102</ecNumber>
        <ecNumber evidence="2">2.7.7.7</ecNumber>
    </recommendedName>
</protein>
<dbReference type="PANTHER" id="PTHR31399">
    <property type="entry name" value="DNA-DIRECTED PRIMASE / POLYMERASE PROTEIN"/>
    <property type="match status" value="1"/>
</dbReference>
<dbReference type="Pfam" id="PF03121">
    <property type="entry name" value="Herpes_UL52"/>
    <property type="match status" value="1"/>
</dbReference>
<evidence type="ECO:0000256" key="3">
    <source>
        <dbReference type="ARBA" id="ARBA00022478"/>
    </source>
</evidence>
<dbReference type="GO" id="GO:0006264">
    <property type="term" value="P:mitochondrial DNA replication"/>
    <property type="evidence" value="ECO:0007669"/>
    <property type="project" value="TreeGrafter"/>
</dbReference>
<comment type="similarity">
    <text evidence="1">Belongs to the eukaryotic-type primase small subunit family.</text>
</comment>
<name>A0A6P8QL05_GEOSA</name>
<dbReference type="GO" id="GO:0003682">
    <property type="term" value="F:chromatin binding"/>
    <property type="evidence" value="ECO:0007669"/>
    <property type="project" value="TreeGrafter"/>
</dbReference>
<keyword evidence="9" id="KW-1185">Reference proteome</keyword>
<dbReference type="Proteomes" id="UP000515159">
    <property type="component" value="Chromosome 1"/>
</dbReference>
<evidence type="ECO:0000256" key="1">
    <source>
        <dbReference type="ARBA" id="ARBA00009762"/>
    </source>
</evidence>
<dbReference type="EC" id="2.7.7.102" evidence="7"/>
<dbReference type="GO" id="GO:0003887">
    <property type="term" value="F:DNA-directed DNA polymerase activity"/>
    <property type="evidence" value="ECO:0007669"/>
    <property type="project" value="UniProtKB-KW"/>
</dbReference>
<evidence type="ECO:0000256" key="7">
    <source>
        <dbReference type="ARBA" id="ARBA00044768"/>
    </source>
</evidence>
<dbReference type="InParanoid" id="A0A6P8QL05"/>
<organism evidence="9 10">
    <name type="scientific">Geotrypetes seraphini</name>
    <name type="common">Gaboon caecilian</name>
    <name type="synonym">Caecilia seraphini</name>
    <dbReference type="NCBI Taxonomy" id="260995"/>
    <lineage>
        <taxon>Eukaryota</taxon>
        <taxon>Metazoa</taxon>
        <taxon>Chordata</taxon>
        <taxon>Craniata</taxon>
        <taxon>Vertebrata</taxon>
        <taxon>Euteleostomi</taxon>
        <taxon>Amphibia</taxon>
        <taxon>Gymnophiona</taxon>
        <taxon>Geotrypetes</taxon>
    </lineage>
</organism>
<dbReference type="InterPro" id="IPR044917">
    <property type="entry name" value="PRIMPOL"/>
</dbReference>
<comment type="catalytic activity">
    <reaction evidence="8">
        <text>DNA(n) + a 2'-deoxyribonucleoside 5'-triphosphate = DNA(n+1) + diphosphate</text>
        <dbReference type="Rhea" id="RHEA:22508"/>
        <dbReference type="Rhea" id="RHEA-COMP:17339"/>
        <dbReference type="Rhea" id="RHEA-COMP:17340"/>
        <dbReference type="ChEBI" id="CHEBI:33019"/>
        <dbReference type="ChEBI" id="CHEBI:61560"/>
        <dbReference type="ChEBI" id="CHEBI:173112"/>
        <dbReference type="EC" id="2.7.7.7"/>
    </reaction>
    <physiologicalReaction direction="left-to-right" evidence="8">
        <dbReference type="Rhea" id="RHEA:22509"/>
    </physiologicalReaction>
</comment>
<dbReference type="GO" id="GO:0009411">
    <property type="term" value="P:response to UV"/>
    <property type="evidence" value="ECO:0007669"/>
    <property type="project" value="TreeGrafter"/>
</dbReference>
<accession>A0A6P8QL05</accession>
<dbReference type="CTD" id="201973"/>
<dbReference type="GO" id="GO:0005759">
    <property type="term" value="C:mitochondrial matrix"/>
    <property type="evidence" value="ECO:0007669"/>
    <property type="project" value="TreeGrafter"/>
</dbReference>
<dbReference type="KEGG" id="gsh:117359908"/>
<comment type="catalytic activity">
    <reaction evidence="6">
        <text>ssDNA + n NTP = ssDNA/pppN(pN)n-1 hybrid + (n-1) diphosphate.</text>
        <dbReference type="EC" id="2.7.7.102"/>
    </reaction>
</comment>
<evidence type="ECO:0000256" key="4">
    <source>
        <dbReference type="ARBA" id="ARBA00022932"/>
    </source>
</evidence>
<dbReference type="RefSeq" id="XP_033799262.1">
    <property type="nucleotide sequence ID" value="XM_033943371.1"/>
</dbReference>
<evidence type="ECO:0000313" key="9">
    <source>
        <dbReference type="Proteomes" id="UP000515159"/>
    </source>
</evidence>
<keyword evidence="4" id="KW-0808">Transferase</keyword>
<dbReference type="EC" id="2.7.7.7" evidence="2"/>
<evidence type="ECO:0000256" key="2">
    <source>
        <dbReference type="ARBA" id="ARBA00012417"/>
    </source>
</evidence>
<proteinExistence type="inferred from homology"/>
<sequence length="577" mass="67165">MQNSSQNFEKQRKRKWEVKLKQVEELALQYERKPLCSVYQPRLSNSQHPSSIWRLFHRQIQAFNFAKSCKEDVHVFALERDKKEDGQRVYLVTTYTELWFYYKGHHNNLKHCYEVIPENSVCKLYFDLEFYKPANPEADGPKMVAKLIKYIIKKLEEIHGIKCSPEDVLNLDSSTNEKFSRHLIFLPQNAAFKDNNHIGNFIQSVLQPALSLVDSKTNVVMQEKGAENSVFSASRETLEDRICPVKGTRRTWVTTESPDLSFLIVKDEEGGNKLFVDLGVYTKNRNFRLYKSSKLGKNVFLDIAEDNKFVPKPQKDISLEQQIFLSSLICNVRFSDAIKILTSDIPEKEKSPYVDHQNCRLSAVMAEGYNFSPYPEIDYFILSLIKKDGVQGGIRRWNYFSLEELLVYDISNYRWCENIGRPHKSNNIMILVDLKKEIWYQKCHDPVCRANNFKSKCFPLSPDICLSFLFREEEDDYMDEVSSCEESKIAHTSHHVQLPKNKPMSLLKEVTECSESLCSDKDWMNGIEDKDCLEAAEDAELVEAAEKDVLMEDWEPEVSDKLLWEALQEYEASESKT</sequence>
<keyword evidence="3" id="KW-0240">DNA-directed RNA polymerase</keyword>
<keyword evidence="4" id="KW-0548">Nucleotidyltransferase</keyword>
<dbReference type="PANTHER" id="PTHR31399:SF0">
    <property type="entry name" value="DNA-DIRECTED PRIMASE_POLYMERASE PROTEIN"/>
    <property type="match status" value="1"/>
</dbReference>
<dbReference type="GO" id="GO:0031297">
    <property type="term" value="P:replication fork processing"/>
    <property type="evidence" value="ECO:0007669"/>
    <property type="project" value="TreeGrafter"/>
</dbReference>